<evidence type="ECO:0000313" key="1">
    <source>
        <dbReference type="EMBL" id="CAG7731471.1"/>
    </source>
</evidence>
<dbReference type="Proteomes" id="UP000708208">
    <property type="component" value="Unassembled WGS sequence"/>
</dbReference>
<protein>
    <submittedName>
        <fullName evidence="1">Uncharacterized protein</fullName>
    </submittedName>
</protein>
<keyword evidence="2" id="KW-1185">Reference proteome</keyword>
<comment type="caution">
    <text evidence="1">The sequence shown here is derived from an EMBL/GenBank/DDBJ whole genome shotgun (WGS) entry which is preliminary data.</text>
</comment>
<evidence type="ECO:0000313" key="2">
    <source>
        <dbReference type="Proteomes" id="UP000708208"/>
    </source>
</evidence>
<gene>
    <name evidence="1" type="ORF">AFUS01_LOCUS20058</name>
</gene>
<dbReference type="AlphaFoldDB" id="A0A8J2KTY7"/>
<organism evidence="1 2">
    <name type="scientific">Allacma fusca</name>
    <dbReference type="NCBI Taxonomy" id="39272"/>
    <lineage>
        <taxon>Eukaryota</taxon>
        <taxon>Metazoa</taxon>
        <taxon>Ecdysozoa</taxon>
        <taxon>Arthropoda</taxon>
        <taxon>Hexapoda</taxon>
        <taxon>Collembola</taxon>
        <taxon>Symphypleona</taxon>
        <taxon>Sminthuridae</taxon>
        <taxon>Allacma</taxon>
    </lineage>
</organism>
<proteinExistence type="predicted"/>
<sequence>MPMAWKGDFIPTLTLTIGEESSLMRTINAQVEHGVKIWSNHIQVAYVPAQSFLFQSLSSSLRLHKVADVHIWNPLKSIK</sequence>
<reference evidence="1" key="1">
    <citation type="submission" date="2021-06" db="EMBL/GenBank/DDBJ databases">
        <authorList>
            <person name="Hodson N. C."/>
            <person name="Mongue J. A."/>
            <person name="Jaron S. K."/>
        </authorList>
    </citation>
    <scope>NUCLEOTIDE SEQUENCE</scope>
</reference>
<name>A0A8J2KTY7_9HEXA</name>
<dbReference type="EMBL" id="CAJVCH010213596">
    <property type="protein sequence ID" value="CAG7731471.1"/>
    <property type="molecule type" value="Genomic_DNA"/>
</dbReference>
<accession>A0A8J2KTY7</accession>